<protein>
    <submittedName>
        <fullName evidence="1">Uncharacterized protein</fullName>
    </submittedName>
</protein>
<dbReference type="Proteomes" id="UP001055879">
    <property type="component" value="Linkage Group LG03"/>
</dbReference>
<comment type="caution">
    <text evidence="1">The sequence shown here is derived from an EMBL/GenBank/DDBJ whole genome shotgun (WGS) entry which is preliminary data.</text>
</comment>
<keyword evidence="2" id="KW-1185">Reference proteome</keyword>
<organism evidence="1 2">
    <name type="scientific">Arctium lappa</name>
    <name type="common">Greater burdock</name>
    <name type="synonym">Lappa major</name>
    <dbReference type="NCBI Taxonomy" id="4217"/>
    <lineage>
        <taxon>Eukaryota</taxon>
        <taxon>Viridiplantae</taxon>
        <taxon>Streptophyta</taxon>
        <taxon>Embryophyta</taxon>
        <taxon>Tracheophyta</taxon>
        <taxon>Spermatophyta</taxon>
        <taxon>Magnoliopsida</taxon>
        <taxon>eudicotyledons</taxon>
        <taxon>Gunneridae</taxon>
        <taxon>Pentapetalae</taxon>
        <taxon>asterids</taxon>
        <taxon>campanulids</taxon>
        <taxon>Asterales</taxon>
        <taxon>Asteraceae</taxon>
        <taxon>Carduoideae</taxon>
        <taxon>Cardueae</taxon>
        <taxon>Arctiinae</taxon>
        <taxon>Arctium</taxon>
    </lineage>
</organism>
<name>A0ACB9DMB8_ARCLA</name>
<evidence type="ECO:0000313" key="1">
    <source>
        <dbReference type="EMBL" id="KAI3747784.1"/>
    </source>
</evidence>
<reference evidence="1 2" key="2">
    <citation type="journal article" date="2022" name="Mol. Ecol. Resour.">
        <title>The genomes of chicory, endive, great burdock and yacon provide insights into Asteraceae paleo-polyploidization history and plant inulin production.</title>
        <authorList>
            <person name="Fan W."/>
            <person name="Wang S."/>
            <person name="Wang H."/>
            <person name="Wang A."/>
            <person name="Jiang F."/>
            <person name="Liu H."/>
            <person name="Zhao H."/>
            <person name="Xu D."/>
            <person name="Zhang Y."/>
        </authorList>
    </citation>
    <scope>NUCLEOTIDE SEQUENCE [LARGE SCALE GENOMIC DNA]</scope>
    <source>
        <strain evidence="2">cv. Niubang</strain>
    </source>
</reference>
<reference evidence="2" key="1">
    <citation type="journal article" date="2022" name="Mol. Ecol. Resour.">
        <title>The genomes of chicory, endive, great burdock and yacon provide insights into Asteraceae palaeo-polyploidization history and plant inulin production.</title>
        <authorList>
            <person name="Fan W."/>
            <person name="Wang S."/>
            <person name="Wang H."/>
            <person name="Wang A."/>
            <person name="Jiang F."/>
            <person name="Liu H."/>
            <person name="Zhao H."/>
            <person name="Xu D."/>
            <person name="Zhang Y."/>
        </authorList>
    </citation>
    <scope>NUCLEOTIDE SEQUENCE [LARGE SCALE GENOMIC DNA]</scope>
    <source>
        <strain evidence="2">cv. Niubang</strain>
    </source>
</reference>
<gene>
    <name evidence="1" type="ORF">L6452_10436</name>
</gene>
<sequence length="83" mass="9001">MALFVGVAQIKAATCDPGQLVSCLDPIVNGTPPPSKCCSKLKEQKSCLCRYIKDPNLGRYVKSPGAKKAKSMFSEKFIRPLVV</sequence>
<evidence type="ECO:0000313" key="2">
    <source>
        <dbReference type="Proteomes" id="UP001055879"/>
    </source>
</evidence>
<proteinExistence type="predicted"/>
<accession>A0ACB9DMB8</accession>
<dbReference type="EMBL" id="CM042049">
    <property type="protein sequence ID" value="KAI3747784.1"/>
    <property type="molecule type" value="Genomic_DNA"/>
</dbReference>